<dbReference type="EMBL" id="VOWJ01000033">
    <property type="protein sequence ID" value="TXE85852.1"/>
    <property type="molecule type" value="Genomic_DNA"/>
</dbReference>
<evidence type="ECO:0000313" key="4">
    <source>
        <dbReference type="Proteomes" id="UP000321629"/>
    </source>
</evidence>
<feature type="chain" id="PRO_5023023214" description="Periplasmic protein" evidence="2">
    <location>
        <begin position="20"/>
        <end position="385"/>
    </location>
</feature>
<sequence length="385" mass="42930">MKILRIFILTLLLHFTLSAKVITSSTTKSSSGEGVGVTREEAINNAIIEAVGKLNGVNIDSVKQSFVGINSDDKKTNIKDIYEEQIIKATKGKVDTYEIDNIVQDKDKYIANVTVFKTNVSKKYQAPGLNADSRRSITVFSTSSNHQELGSILQQKIITDLIQSRKFNVLDRDSKGYYEMEKALINSSNTHEDEIYKLKNVMATDYILLFNVSGIDFKTKGSKNKADIVIDYRVLLFATRQIKFSNTLSMSVSFKGDSLVASEKVSEKIAKKISDDILNAIYPLKISQIHQNEVVFSQTLTIYDTYECYSLGEVVKDAYTKENTGRIETKTGVVKIIRSTPKISYANIIEGNVKKGDICRPLGDDGEGMEKQHSVNPNGTVNLGW</sequence>
<name>A0A5C7DS63_9BACT</name>
<evidence type="ECO:0000256" key="1">
    <source>
        <dbReference type="SAM" id="MobiDB-lite"/>
    </source>
</evidence>
<protein>
    <recommendedName>
        <fullName evidence="5">Periplasmic protein</fullName>
    </recommendedName>
</protein>
<feature type="region of interest" description="Disordered" evidence="1">
    <location>
        <begin position="365"/>
        <end position="385"/>
    </location>
</feature>
<organism evidence="3 4">
    <name type="scientific">Campylobacter volucris</name>
    <dbReference type="NCBI Taxonomy" id="1031542"/>
    <lineage>
        <taxon>Bacteria</taxon>
        <taxon>Pseudomonadati</taxon>
        <taxon>Campylobacterota</taxon>
        <taxon>Epsilonproteobacteria</taxon>
        <taxon>Campylobacterales</taxon>
        <taxon>Campylobacteraceae</taxon>
        <taxon>Campylobacter</taxon>
    </lineage>
</organism>
<evidence type="ECO:0000256" key="2">
    <source>
        <dbReference type="SAM" id="SignalP"/>
    </source>
</evidence>
<proteinExistence type="predicted"/>
<gene>
    <name evidence="3" type="ORF">FPD38_07655</name>
</gene>
<comment type="caution">
    <text evidence="3">The sequence shown here is derived from an EMBL/GenBank/DDBJ whole genome shotgun (WGS) entry which is preliminary data.</text>
</comment>
<dbReference type="Proteomes" id="UP000321629">
    <property type="component" value="Unassembled WGS sequence"/>
</dbReference>
<reference evidence="3 4" key="1">
    <citation type="submission" date="2019-07" db="EMBL/GenBank/DDBJ databases">
        <title>Rapid identification of Enteric Bacteria from Whole Genome Sequences (WGS) using Average Nucleotide Identity (ANI).</title>
        <authorList>
            <person name="Lane C."/>
        </authorList>
    </citation>
    <scope>NUCLEOTIDE SEQUENCE [LARGE SCALE GENOMIC DNA]</scope>
    <source>
        <strain evidence="3 4">2016D-0084</strain>
    </source>
</reference>
<evidence type="ECO:0000313" key="3">
    <source>
        <dbReference type="EMBL" id="TXE85852.1"/>
    </source>
</evidence>
<dbReference type="AlphaFoldDB" id="A0A5C7DS63"/>
<feature type="signal peptide" evidence="2">
    <location>
        <begin position="1"/>
        <end position="19"/>
    </location>
</feature>
<feature type="compositionally biased region" description="Polar residues" evidence="1">
    <location>
        <begin position="374"/>
        <end position="385"/>
    </location>
</feature>
<evidence type="ECO:0008006" key="5">
    <source>
        <dbReference type="Google" id="ProtNLM"/>
    </source>
</evidence>
<keyword evidence="2" id="KW-0732">Signal</keyword>
<dbReference type="RefSeq" id="WP_147556163.1">
    <property type="nucleotide sequence ID" value="NZ_VOWJ01000033.1"/>
</dbReference>
<accession>A0A5C7DS63</accession>